<accession>A0ABQ6B1N1</accession>
<gene>
    <name evidence="2" type="ORF">GCM10007857_50560</name>
</gene>
<evidence type="ECO:0000256" key="1">
    <source>
        <dbReference type="SAM" id="SignalP"/>
    </source>
</evidence>
<evidence type="ECO:0008006" key="4">
    <source>
        <dbReference type="Google" id="ProtNLM"/>
    </source>
</evidence>
<name>A0ABQ6B1N1_9BRAD</name>
<dbReference type="EMBL" id="BSOW01000018">
    <property type="protein sequence ID" value="GLR88344.1"/>
    <property type="molecule type" value="Genomic_DNA"/>
</dbReference>
<comment type="caution">
    <text evidence="2">The sequence shown here is derived from an EMBL/GenBank/DDBJ whole genome shotgun (WGS) entry which is preliminary data.</text>
</comment>
<proteinExistence type="predicted"/>
<sequence>MRALSIIAIGCLAISSASAETARLPTSDRSPQTGKVVPLKSTGSANACAAYGPGFVKVESTGSCVKIGGTIDIGVAASSRR</sequence>
<keyword evidence="3" id="KW-1185">Reference proteome</keyword>
<dbReference type="Proteomes" id="UP001156905">
    <property type="component" value="Unassembled WGS sequence"/>
</dbReference>
<evidence type="ECO:0000313" key="2">
    <source>
        <dbReference type="EMBL" id="GLR88344.1"/>
    </source>
</evidence>
<evidence type="ECO:0000313" key="3">
    <source>
        <dbReference type="Proteomes" id="UP001156905"/>
    </source>
</evidence>
<keyword evidence="1" id="KW-0732">Signal</keyword>
<reference evidence="3" key="1">
    <citation type="journal article" date="2019" name="Int. J. Syst. Evol. Microbiol.">
        <title>The Global Catalogue of Microorganisms (GCM) 10K type strain sequencing project: providing services to taxonomists for standard genome sequencing and annotation.</title>
        <authorList>
            <consortium name="The Broad Institute Genomics Platform"/>
            <consortium name="The Broad Institute Genome Sequencing Center for Infectious Disease"/>
            <person name="Wu L."/>
            <person name="Ma J."/>
        </authorList>
    </citation>
    <scope>NUCLEOTIDE SEQUENCE [LARGE SCALE GENOMIC DNA]</scope>
    <source>
        <strain evidence="3">NBRC 102520</strain>
    </source>
</reference>
<feature type="signal peptide" evidence="1">
    <location>
        <begin position="1"/>
        <end position="19"/>
    </location>
</feature>
<dbReference type="RefSeq" id="WP_284269727.1">
    <property type="nucleotide sequence ID" value="NZ_BSOW01000018.1"/>
</dbReference>
<protein>
    <recommendedName>
        <fullName evidence="4">Porin</fullName>
    </recommendedName>
</protein>
<organism evidence="2 3">
    <name type="scientific">Bradyrhizobium iriomotense</name>
    <dbReference type="NCBI Taxonomy" id="441950"/>
    <lineage>
        <taxon>Bacteria</taxon>
        <taxon>Pseudomonadati</taxon>
        <taxon>Pseudomonadota</taxon>
        <taxon>Alphaproteobacteria</taxon>
        <taxon>Hyphomicrobiales</taxon>
        <taxon>Nitrobacteraceae</taxon>
        <taxon>Bradyrhizobium</taxon>
    </lineage>
</organism>
<feature type="chain" id="PRO_5047361173" description="Porin" evidence="1">
    <location>
        <begin position="20"/>
        <end position="81"/>
    </location>
</feature>